<reference evidence="1" key="1">
    <citation type="journal article" date="2014" name="Int. J. Syst. Evol. Microbiol.">
        <title>Complete genome of a new Firmicutes species belonging to the dominant human colonic microbiota ('Ruminococcus bicirculans') reveals two chromosomes and a selective capacity to utilize plant glucans.</title>
        <authorList>
            <consortium name="NISC Comparative Sequencing Program"/>
            <person name="Wegmann U."/>
            <person name="Louis P."/>
            <person name="Goesmann A."/>
            <person name="Henrissat B."/>
            <person name="Duncan S.H."/>
            <person name="Flint H.J."/>
        </authorList>
    </citation>
    <scope>NUCLEOTIDE SEQUENCE</scope>
    <source>
        <strain evidence="1">CGMCC 1.15287</strain>
    </source>
</reference>
<proteinExistence type="predicted"/>
<accession>A0A7W6K9M4</accession>
<reference evidence="4" key="2">
    <citation type="journal article" date="2019" name="Int. J. Syst. Evol. Microbiol.">
        <title>The Global Catalogue of Microorganisms (GCM) 10K type strain sequencing project: providing services to taxonomists for standard genome sequencing and annotation.</title>
        <authorList>
            <consortium name="The Broad Institute Genomics Platform"/>
            <consortium name="The Broad Institute Genome Sequencing Center for Infectious Disease"/>
            <person name="Wu L."/>
            <person name="Ma J."/>
        </authorList>
    </citation>
    <scope>NUCLEOTIDE SEQUENCE [LARGE SCALE GENOMIC DNA]</scope>
    <source>
        <strain evidence="4">CGMCC 1.15287</strain>
    </source>
</reference>
<dbReference type="RefSeq" id="WP_183762288.1">
    <property type="nucleotide sequence ID" value="NZ_BMHZ01000001.1"/>
</dbReference>
<reference evidence="1" key="4">
    <citation type="submission" date="2024-05" db="EMBL/GenBank/DDBJ databases">
        <authorList>
            <person name="Sun Q."/>
            <person name="Zhou Y."/>
        </authorList>
    </citation>
    <scope>NUCLEOTIDE SEQUENCE</scope>
    <source>
        <strain evidence="1">CGMCC 1.15287</strain>
    </source>
</reference>
<dbReference type="Proteomes" id="UP000532273">
    <property type="component" value="Unassembled WGS sequence"/>
</dbReference>
<protein>
    <submittedName>
        <fullName evidence="2">Uncharacterized protein</fullName>
    </submittedName>
</protein>
<comment type="caution">
    <text evidence="2">The sequence shown here is derived from an EMBL/GenBank/DDBJ whole genome shotgun (WGS) entry which is preliminary data.</text>
</comment>
<name>A0A7W6K9M4_9SPHI</name>
<dbReference type="EMBL" id="JACIEF010000002">
    <property type="protein sequence ID" value="MBB4107760.1"/>
    <property type="molecule type" value="Genomic_DNA"/>
</dbReference>
<dbReference type="EMBL" id="BMHZ01000001">
    <property type="protein sequence ID" value="GGG97227.1"/>
    <property type="molecule type" value="Genomic_DNA"/>
</dbReference>
<reference evidence="2 3" key="3">
    <citation type="submission" date="2020-08" db="EMBL/GenBank/DDBJ databases">
        <title>Genomic Encyclopedia of Type Strains, Phase IV (KMG-IV): sequencing the most valuable type-strain genomes for metagenomic binning, comparative biology and taxonomic classification.</title>
        <authorList>
            <person name="Goeker M."/>
        </authorList>
    </citation>
    <scope>NUCLEOTIDE SEQUENCE [LARGE SCALE GENOMIC DNA]</scope>
    <source>
        <strain evidence="2 3">DSM 100774</strain>
    </source>
</reference>
<evidence type="ECO:0000313" key="3">
    <source>
        <dbReference type="Proteomes" id="UP000532273"/>
    </source>
</evidence>
<organism evidence="2 3">
    <name type="scientific">Pedobacter zeae</name>
    <dbReference type="NCBI Taxonomy" id="1737356"/>
    <lineage>
        <taxon>Bacteria</taxon>
        <taxon>Pseudomonadati</taxon>
        <taxon>Bacteroidota</taxon>
        <taxon>Sphingobacteriia</taxon>
        <taxon>Sphingobacteriales</taxon>
        <taxon>Sphingobacteriaceae</taxon>
        <taxon>Pedobacter</taxon>
    </lineage>
</organism>
<sequence length="123" mass="14810">MNGGYEFRVPKPRFSSIGHVISEARENYCWIFNKESLRWWTPDEFYDEFHEKDQNSVKMLNFLTQISIRDPRNGITAAFKQLSDMEIKHSEEKKVLINKIEDFNKKVITYYQEMAKPKLRKQN</sequence>
<keyword evidence="4" id="KW-1185">Reference proteome</keyword>
<evidence type="ECO:0000313" key="2">
    <source>
        <dbReference type="EMBL" id="MBB4107760.1"/>
    </source>
</evidence>
<dbReference type="AlphaFoldDB" id="A0A7W6K9M4"/>
<evidence type="ECO:0000313" key="1">
    <source>
        <dbReference type="EMBL" id="GGG97227.1"/>
    </source>
</evidence>
<dbReference type="Proteomes" id="UP000642938">
    <property type="component" value="Unassembled WGS sequence"/>
</dbReference>
<gene>
    <name evidence="1" type="ORF">GCM10007422_08940</name>
    <name evidence="2" type="ORF">GGQ60_001741</name>
</gene>
<evidence type="ECO:0000313" key="4">
    <source>
        <dbReference type="Proteomes" id="UP000642938"/>
    </source>
</evidence>